<reference evidence="2" key="1">
    <citation type="journal article" date="2019" name="Int. J. Syst. Evol. Microbiol.">
        <title>The Global Catalogue of Microorganisms (GCM) 10K type strain sequencing project: providing services to taxonomists for standard genome sequencing and annotation.</title>
        <authorList>
            <consortium name="The Broad Institute Genomics Platform"/>
            <consortium name="The Broad Institute Genome Sequencing Center for Infectious Disease"/>
            <person name="Wu L."/>
            <person name="Ma J."/>
        </authorList>
    </citation>
    <scope>NUCLEOTIDE SEQUENCE [LARGE SCALE GENOMIC DNA]</scope>
    <source>
        <strain evidence="2">JCM 31696</strain>
    </source>
</reference>
<name>A0ABW3CLE0_9ACTN</name>
<sequence length="209" mass="23009">MAARLGTMRPMHDLFSSPMLRVDQPRGVPGAKSRYKIFNGQGTQVALATERDVSTVRKALRAVFGSGERIVEVENLHGRSLLVVMKMSTSVTVTTPDGAVIGSITGHTEHAERYPIQDMAGRPIGHLTSERGPVARLRRHYRVEDAYGNQVGKLEKKSKGLATALLTTADRFDLEIFHALPDPLRTMVIAAPMAIDLMFYEDKDWVPGA</sequence>
<comment type="caution">
    <text evidence="1">The sequence shown here is derived from an EMBL/GenBank/DDBJ whole genome shotgun (WGS) entry which is preliminary data.</text>
</comment>
<protein>
    <submittedName>
        <fullName evidence="1">Phospholipid scramblase-related protein</fullName>
    </submittedName>
</protein>
<dbReference type="EMBL" id="JBHTIR010003213">
    <property type="protein sequence ID" value="MFD0854847.1"/>
    <property type="molecule type" value="Genomic_DNA"/>
</dbReference>
<organism evidence="1 2">
    <name type="scientific">Actinomadura adrarensis</name>
    <dbReference type="NCBI Taxonomy" id="1819600"/>
    <lineage>
        <taxon>Bacteria</taxon>
        <taxon>Bacillati</taxon>
        <taxon>Actinomycetota</taxon>
        <taxon>Actinomycetes</taxon>
        <taxon>Streptosporangiales</taxon>
        <taxon>Thermomonosporaceae</taxon>
        <taxon>Actinomadura</taxon>
    </lineage>
</organism>
<keyword evidence="2" id="KW-1185">Reference proteome</keyword>
<dbReference type="Proteomes" id="UP001597083">
    <property type="component" value="Unassembled WGS sequence"/>
</dbReference>
<evidence type="ECO:0000313" key="2">
    <source>
        <dbReference type="Proteomes" id="UP001597083"/>
    </source>
</evidence>
<proteinExistence type="predicted"/>
<accession>A0ABW3CLE0</accession>
<dbReference type="Pfam" id="PF03803">
    <property type="entry name" value="Scramblase"/>
    <property type="match status" value="1"/>
</dbReference>
<dbReference type="InterPro" id="IPR005552">
    <property type="entry name" value="Scramblase"/>
</dbReference>
<gene>
    <name evidence="1" type="ORF">ACFQ07_21585</name>
</gene>
<evidence type="ECO:0000313" key="1">
    <source>
        <dbReference type="EMBL" id="MFD0854847.1"/>
    </source>
</evidence>